<reference evidence="3" key="1">
    <citation type="submission" date="2016-10" db="EMBL/GenBank/DDBJ databases">
        <authorList>
            <person name="Varghese N."/>
        </authorList>
    </citation>
    <scope>NUCLEOTIDE SEQUENCE [LARGE SCALE GENOMIC DNA]</scope>
    <source>
        <strain evidence="3">Nsp8</strain>
    </source>
</reference>
<dbReference type="AlphaFoldDB" id="A0A1I5C0U5"/>
<evidence type="ECO:0000313" key="2">
    <source>
        <dbReference type="EMBL" id="SFN80526.1"/>
    </source>
</evidence>
<feature type="transmembrane region" description="Helical" evidence="1">
    <location>
        <begin position="42"/>
        <end position="66"/>
    </location>
</feature>
<dbReference type="EMBL" id="FOVJ01000003">
    <property type="protein sequence ID" value="SFN80526.1"/>
    <property type="molecule type" value="Genomic_DNA"/>
</dbReference>
<accession>A0A1I5C0U5</accession>
<feature type="transmembrane region" description="Helical" evidence="1">
    <location>
        <begin position="73"/>
        <end position="99"/>
    </location>
</feature>
<protein>
    <recommendedName>
        <fullName evidence="4">Sodium:proline symporter</fullName>
    </recommendedName>
</protein>
<proteinExistence type="predicted"/>
<keyword evidence="1" id="KW-1133">Transmembrane helix</keyword>
<dbReference type="Proteomes" id="UP000183107">
    <property type="component" value="Unassembled WGS sequence"/>
</dbReference>
<evidence type="ECO:0000256" key="1">
    <source>
        <dbReference type="SAM" id="Phobius"/>
    </source>
</evidence>
<sequence>MVLWWIFTDDLPEILYRDARLTAAILMGTEVLPPPPAFDWKVMAVATLIHFAISIAYSLLLACLIFRLGLVLAVLVGSLYGLILYAINMYGMTVLFPWFSVARDWITIVAHVVFGVSLASTYKALSGTQSA</sequence>
<keyword evidence="1" id="KW-0472">Membrane</keyword>
<name>A0A1I5C0U5_9PROT</name>
<gene>
    <name evidence="2" type="ORF">SAMN05216386_1908</name>
</gene>
<feature type="transmembrane region" description="Helical" evidence="1">
    <location>
        <begin position="105"/>
        <end position="125"/>
    </location>
</feature>
<evidence type="ECO:0000313" key="3">
    <source>
        <dbReference type="Proteomes" id="UP000183107"/>
    </source>
</evidence>
<evidence type="ECO:0008006" key="4">
    <source>
        <dbReference type="Google" id="ProtNLM"/>
    </source>
</evidence>
<keyword evidence="1" id="KW-0812">Transmembrane</keyword>
<keyword evidence="3" id="KW-1185">Reference proteome</keyword>
<organism evidence="2 3">
    <name type="scientific">Nitrosospira briensis</name>
    <dbReference type="NCBI Taxonomy" id="35799"/>
    <lineage>
        <taxon>Bacteria</taxon>
        <taxon>Pseudomonadati</taxon>
        <taxon>Pseudomonadota</taxon>
        <taxon>Betaproteobacteria</taxon>
        <taxon>Nitrosomonadales</taxon>
        <taxon>Nitrosomonadaceae</taxon>
        <taxon>Nitrosospira</taxon>
    </lineage>
</organism>